<keyword evidence="1" id="KW-0812">Transmembrane</keyword>
<accession>A0A0G0M3P3</accession>
<dbReference type="PANTHER" id="PTHR43861">
    <property type="entry name" value="TRANS-ACONITATE 2-METHYLTRANSFERASE-RELATED"/>
    <property type="match status" value="1"/>
</dbReference>
<sequence length="220" mass="25983">MKKSASKLAKELHEHVPPDWYYRAINYDRNFIRKYVHLNRFREVGKLIEPNGGKILDIGCADGVFTKVILDKSRADKVIGIDVLERSIAWATKHWKHEKHLEFEVVDAHKLPFKNKEFDAVFALEVLEHVFEPVKVLGEIKRVLKNDGYIIFLVPAETFLFKFIWYFWTKYTKSRIWKETHIHAYSGNFMVKLVKVLGFKIEVDKKIIFGTLHLIKARKK</sequence>
<evidence type="ECO:0000313" key="4">
    <source>
        <dbReference type="Proteomes" id="UP000033881"/>
    </source>
</evidence>
<keyword evidence="1" id="KW-1133">Transmembrane helix</keyword>
<dbReference type="AlphaFoldDB" id="A0A0G0M3P3"/>
<evidence type="ECO:0000313" key="3">
    <source>
        <dbReference type="EMBL" id="KKQ98813.1"/>
    </source>
</evidence>
<evidence type="ECO:0000259" key="2">
    <source>
        <dbReference type="Pfam" id="PF08241"/>
    </source>
</evidence>
<dbReference type="SUPFAM" id="SSF53335">
    <property type="entry name" value="S-adenosyl-L-methionine-dependent methyltransferases"/>
    <property type="match status" value="1"/>
</dbReference>
<name>A0A0G0M3P3_9BACT</name>
<organism evidence="3 4">
    <name type="scientific">Candidatus Woesebacteria bacterium GW2011_GWB1_39_12</name>
    <dbReference type="NCBI Taxonomy" id="1618574"/>
    <lineage>
        <taxon>Bacteria</taxon>
        <taxon>Candidatus Woeseibacteriota</taxon>
    </lineage>
</organism>
<dbReference type="InterPro" id="IPR029063">
    <property type="entry name" value="SAM-dependent_MTases_sf"/>
</dbReference>
<dbReference type="EMBL" id="LBWB01000035">
    <property type="protein sequence ID" value="KKQ98813.1"/>
    <property type="molecule type" value="Genomic_DNA"/>
</dbReference>
<dbReference type="GO" id="GO:0008757">
    <property type="term" value="F:S-adenosylmethionine-dependent methyltransferase activity"/>
    <property type="evidence" value="ECO:0007669"/>
    <property type="project" value="InterPro"/>
</dbReference>
<dbReference type="GO" id="GO:0032259">
    <property type="term" value="P:methylation"/>
    <property type="evidence" value="ECO:0007669"/>
    <property type="project" value="UniProtKB-KW"/>
</dbReference>
<feature type="transmembrane region" description="Helical" evidence="1">
    <location>
        <begin position="149"/>
        <end position="168"/>
    </location>
</feature>
<proteinExistence type="predicted"/>
<dbReference type="CDD" id="cd02440">
    <property type="entry name" value="AdoMet_MTases"/>
    <property type="match status" value="1"/>
</dbReference>
<dbReference type="STRING" id="1618574.UT24_C0035G0002"/>
<dbReference type="InterPro" id="IPR013216">
    <property type="entry name" value="Methyltransf_11"/>
</dbReference>
<comment type="caution">
    <text evidence="3">The sequence shown here is derived from an EMBL/GenBank/DDBJ whole genome shotgun (WGS) entry which is preliminary data.</text>
</comment>
<reference evidence="3 4" key="1">
    <citation type="journal article" date="2015" name="Nature">
        <title>rRNA introns, odd ribosomes, and small enigmatic genomes across a large radiation of phyla.</title>
        <authorList>
            <person name="Brown C.T."/>
            <person name="Hug L.A."/>
            <person name="Thomas B.C."/>
            <person name="Sharon I."/>
            <person name="Castelle C.J."/>
            <person name="Singh A."/>
            <person name="Wilkins M.J."/>
            <person name="Williams K.H."/>
            <person name="Banfield J.F."/>
        </authorList>
    </citation>
    <scope>NUCLEOTIDE SEQUENCE [LARGE SCALE GENOMIC DNA]</scope>
</reference>
<dbReference type="Proteomes" id="UP000033881">
    <property type="component" value="Unassembled WGS sequence"/>
</dbReference>
<evidence type="ECO:0000256" key="1">
    <source>
        <dbReference type="SAM" id="Phobius"/>
    </source>
</evidence>
<keyword evidence="3" id="KW-0489">Methyltransferase</keyword>
<dbReference type="Pfam" id="PF08241">
    <property type="entry name" value="Methyltransf_11"/>
    <property type="match status" value="1"/>
</dbReference>
<protein>
    <submittedName>
        <fullName evidence="3">Methyltransferase type 11</fullName>
    </submittedName>
</protein>
<keyword evidence="3" id="KW-0808">Transferase</keyword>
<dbReference type="PANTHER" id="PTHR43861:SF6">
    <property type="entry name" value="METHYLTRANSFERASE TYPE 11"/>
    <property type="match status" value="1"/>
</dbReference>
<gene>
    <name evidence="3" type="ORF">UT24_C0035G0002</name>
</gene>
<keyword evidence="1" id="KW-0472">Membrane</keyword>
<feature type="domain" description="Methyltransferase type 11" evidence="2">
    <location>
        <begin position="56"/>
        <end position="152"/>
    </location>
</feature>
<dbReference type="Gene3D" id="3.40.50.150">
    <property type="entry name" value="Vaccinia Virus protein VP39"/>
    <property type="match status" value="1"/>
</dbReference>